<dbReference type="FunFam" id="3.40.630.10:FF:000020">
    <property type="entry name" value="Carboxypeptidase D"/>
    <property type="match status" value="1"/>
</dbReference>
<evidence type="ECO:0000256" key="10">
    <source>
        <dbReference type="ARBA" id="ARBA00022729"/>
    </source>
</evidence>
<keyword evidence="15" id="KW-0998">Cell outer membrane</keyword>
<feature type="active site" description="Proton donor/acceptor" evidence="16">
    <location>
        <position position="311"/>
    </location>
</feature>
<keyword evidence="12" id="KW-0862">Zinc</keyword>
<name>A0AAD9QL30_ACRCE</name>
<reference evidence="20" key="2">
    <citation type="journal article" date="2023" name="Science">
        <title>Genomic signatures of disease resistance in endangered staghorn corals.</title>
        <authorList>
            <person name="Vollmer S.V."/>
            <person name="Selwyn J.D."/>
            <person name="Despard B.A."/>
            <person name="Roesel C.L."/>
        </authorList>
    </citation>
    <scope>NUCLEOTIDE SEQUENCE</scope>
    <source>
        <strain evidence="20">K2</strain>
    </source>
</reference>
<dbReference type="Gene3D" id="2.160.20.10">
    <property type="entry name" value="Single-stranded right-handed beta-helix, Pectin lyase-like"/>
    <property type="match status" value="1"/>
</dbReference>
<feature type="transmembrane region" description="Helical" evidence="18">
    <location>
        <begin position="1699"/>
        <end position="1717"/>
    </location>
</feature>
<evidence type="ECO:0000259" key="19">
    <source>
        <dbReference type="PROSITE" id="PS52035"/>
    </source>
</evidence>
<feature type="transmembrane region" description="Helical" evidence="18">
    <location>
        <begin position="1428"/>
        <end position="1446"/>
    </location>
</feature>
<feature type="domain" description="Peptidase M14" evidence="19">
    <location>
        <begin position="46"/>
        <end position="341"/>
    </location>
</feature>
<comment type="subcellular location">
    <subcellularLocation>
        <location evidence="2">Cell envelope</location>
    </subcellularLocation>
    <subcellularLocation>
        <location evidence="3">Cell outer membrane</location>
    </subcellularLocation>
    <subcellularLocation>
        <location evidence="4">Secreted</location>
    </subcellularLocation>
</comment>
<evidence type="ECO:0000256" key="7">
    <source>
        <dbReference type="ARBA" id="ARBA00022645"/>
    </source>
</evidence>
<reference evidence="20" key="1">
    <citation type="journal article" date="2023" name="G3 (Bethesda)">
        <title>Whole genome assembly and annotation of the endangered Caribbean coral Acropora cervicornis.</title>
        <authorList>
            <person name="Selwyn J.D."/>
            <person name="Vollmer S.V."/>
        </authorList>
    </citation>
    <scope>NUCLEOTIDE SEQUENCE</scope>
    <source>
        <strain evidence="20">K2</strain>
    </source>
</reference>
<dbReference type="SMART" id="SM00631">
    <property type="entry name" value="Zn_pept"/>
    <property type="match status" value="1"/>
</dbReference>
<dbReference type="Gene3D" id="3.40.630.10">
    <property type="entry name" value="Zn peptidases"/>
    <property type="match status" value="1"/>
</dbReference>
<keyword evidence="9" id="KW-0479">Metal-binding</keyword>
<comment type="cofactor">
    <cofactor evidence="1">
        <name>Zn(2+)</name>
        <dbReference type="ChEBI" id="CHEBI:29105"/>
    </cofactor>
</comment>
<dbReference type="InterPro" id="IPR050753">
    <property type="entry name" value="Peptidase_M14_domain"/>
</dbReference>
<dbReference type="SUPFAM" id="SSF53187">
    <property type="entry name" value="Zn-dependent exopeptidases"/>
    <property type="match status" value="1"/>
</dbReference>
<keyword evidence="7 20" id="KW-0121">Carboxypeptidase</keyword>
<dbReference type="InterPro" id="IPR003368">
    <property type="entry name" value="POMP_repeat"/>
</dbReference>
<dbReference type="FunFam" id="2.60.40.1120:FF:000004">
    <property type="entry name" value="Carboxypeptidase E"/>
    <property type="match status" value="1"/>
</dbReference>
<evidence type="ECO:0000256" key="18">
    <source>
        <dbReference type="SAM" id="Phobius"/>
    </source>
</evidence>
<dbReference type="GO" id="GO:0005615">
    <property type="term" value="C:extracellular space"/>
    <property type="evidence" value="ECO:0007669"/>
    <property type="project" value="TreeGrafter"/>
</dbReference>
<evidence type="ECO:0000256" key="15">
    <source>
        <dbReference type="ARBA" id="ARBA00023237"/>
    </source>
</evidence>
<feature type="region of interest" description="Disordered" evidence="17">
    <location>
        <begin position="419"/>
        <end position="474"/>
    </location>
</feature>
<dbReference type="Pfam" id="PF13620">
    <property type="entry name" value="CarboxypepD_reg"/>
    <property type="match status" value="1"/>
</dbReference>
<evidence type="ECO:0000313" key="20">
    <source>
        <dbReference type="EMBL" id="KAK2563280.1"/>
    </source>
</evidence>
<dbReference type="InterPro" id="IPR057246">
    <property type="entry name" value="CARBOXYPEPT_ZN_1"/>
</dbReference>
<evidence type="ECO:0000256" key="4">
    <source>
        <dbReference type="ARBA" id="ARBA00004613"/>
    </source>
</evidence>
<keyword evidence="8" id="KW-0645">Protease</keyword>
<feature type="transmembrane region" description="Helical" evidence="18">
    <location>
        <begin position="1659"/>
        <end position="1679"/>
    </location>
</feature>
<dbReference type="PANTHER" id="PTHR11532:SF73">
    <property type="entry name" value="CARBOXYPEPTIDASE D"/>
    <property type="match status" value="1"/>
</dbReference>
<dbReference type="Pfam" id="PF00246">
    <property type="entry name" value="Peptidase_M14"/>
    <property type="match status" value="1"/>
</dbReference>
<dbReference type="SMART" id="SM00710">
    <property type="entry name" value="PbH1"/>
    <property type="match status" value="8"/>
</dbReference>
<feature type="transmembrane region" description="Helical" evidence="18">
    <location>
        <begin position="1570"/>
        <end position="1593"/>
    </location>
</feature>
<dbReference type="GO" id="GO:0004181">
    <property type="term" value="F:metallocarboxypeptidase activity"/>
    <property type="evidence" value="ECO:0007669"/>
    <property type="project" value="InterPro"/>
</dbReference>
<dbReference type="InterPro" id="IPR057247">
    <property type="entry name" value="CARBOXYPEPT_ZN_2"/>
</dbReference>
<dbReference type="SUPFAM" id="SSF49464">
    <property type="entry name" value="Carboxypeptidase regulatory domain-like"/>
    <property type="match status" value="1"/>
</dbReference>
<dbReference type="PRINTS" id="PR00765">
    <property type="entry name" value="CRBOXYPTASEA"/>
</dbReference>
<organism evidence="20 21">
    <name type="scientific">Acropora cervicornis</name>
    <name type="common">Staghorn coral</name>
    <dbReference type="NCBI Taxonomy" id="6130"/>
    <lineage>
        <taxon>Eukaryota</taxon>
        <taxon>Metazoa</taxon>
        <taxon>Cnidaria</taxon>
        <taxon>Anthozoa</taxon>
        <taxon>Hexacorallia</taxon>
        <taxon>Scleractinia</taxon>
        <taxon>Astrocoeniina</taxon>
        <taxon>Acroporidae</taxon>
        <taxon>Acropora</taxon>
    </lineage>
</organism>
<keyword evidence="18" id="KW-0812">Transmembrane</keyword>
<evidence type="ECO:0000256" key="2">
    <source>
        <dbReference type="ARBA" id="ARBA00004196"/>
    </source>
</evidence>
<dbReference type="GO" id="GO:0016485">
    <property type="term" value="P:protein processing"/>
    <property type="evidence" value="ECO:0007669"/>
    <property type="project" value="TreeGrafter"/>
</dbReference>
<dbReference type="InterPro" id="IPR006626">
    <property type="entry name" value="PbH1"/>
</dbReference>
<dbReference type="PANTHER" id="PTHR11532">
    <property type="entry name" value="PROTEASE M14 CARBOXYPEPTIDASE"/>
    <property type="match status" value="1"/>
</dbReference>
<evidence type="ECO:0000256" key="17">
    <source>
        <dbReference type="SAM" id="MobiDB-lite"/>
    </source>
</evidence>
<comment type="caution">
    <text evidence="20">The sequence shown here is derived from an EMBL/GenBank/DDBJ whole genome shotgun (WGS) entry which is preliminary data.</text>
</comment>
<dbReference type="GO" id="GO:0006518">
    <property type="term" value="P:peptide metabolic process"/>
    <property type="evidence" value="ECO:0007669"/>
    <property type="project" value="TreeGrafter"/>
</dbReference>
<keyword evidence="10" id="KW-0732">Signal</keyword>
<dbReference type="InterPro" id="IPR000834">
    <property type="entry name" value="Peptidase_M14"/>
</dbReference>
<keyword evidence="6" id="KW-0964">Secreted</keyword>
<dbReference type="CDD" id="cd03858">
    <property type="entry name" value="M14_CP_N-E_like"/>
    <property type="match status" value="1"/>
</dbReference>
<accession>A0AAD9QL30</accession>
<feature type="transmembrane region" description="Helical" evidence="18">
    <location>
        <begin position="1453"/>
        <end position="1471"/>
    </location>
</feature>
<dbReference type="PROSITE" id="PS00133">
    <property type="entry name" value="CARBOXYPEPT_ZN_2"/>
    <property type="match status" value="1"/>
</dbReference>
<dbReference type="Gene3D" id="2.60.40.1120">
    <property type="entry name" value="Carboxypeptidase-like, regulatory domain"/>
    <property type="match status" value="1"/>
</dbReference>
<evidence type="ECO:0000256" key="1">
    <source>
        <dbReference type="ARBA" id="ARBA00001947"/>
    </source>
</evidence>
<evidence type="ECO:0000256" key="13">
    <source>
        <dbReference type="ARBA" id="ARBA00023136"/>
    </source>
</evidence>
<dbReference type="Proteomes" id="UP001249851">
    <property type="component" value="Unassembled WGS sequence"/>
</dbReference>
<evidence type="ECO:0000256" key="8">
    <source>
        <dbReference type="ARBA" id="ARBA00022670"/>
    </source>
</evidence>
<evidence type="ECO:0000313" key="21">
    <source>
        <dbReference type="Proteomes" id="UP001249851"/>
    </source>
</evidence>
<evidence type="ECO:0000256" key="3">
    <source>
        <dbReference type="ARBA" id="ARBA00004442"/>
    </source>
</evidence>
<gene>
    <name evidence="20" type="ORF">P5673_013642</name>
</gene>
<dbReference type="CDD" id="cd11308">
    <property type="entry name" value="Peptidase_M14NE-CP-C_like"/>
    <property type="match status" value="1"/>
</dbReference>
<evidence type="ECO:0000256" key="6">
    <source>
        <dbReference type="ARBA" id="ARBA00022525"/>
    </source>
</evidence>
<sequence length="1747" mass="193835">MQCAGLKMNKLFRVPFPFLIGIYLQTTVVFSRPGADTRTLGDEDWTHHNFEQMTDYLQDLHRQYPKITNLYSIGKSVQGRKLWVIEISDNPGKHEPGEPEFKYVANMHGNEVVGRELLLHLAKALCRNYGRNANLTKMIDNTRIHLLPSMNPDGYELAFEGNNRKDWIIGRSNANNVDLNRNFPDQFFKSVTGPPQPETLAVMKWINEVPFVLSANLHGGSLVANYPFDDSPTGGREYSKSPDDDVFKELAKTYSMSHPTMHLKNPPWPCPEVPPDHFEDGVTNGAAWYSVSGGMQDYNYIHSNCFEVTVEQGCKKFPEESELPKDWEENKRALIAYMDQVHKGVKGFVKDSEGSPIPGAAIRVDDRRKEIFTAKDGDYWRLLLPGGYKVTAIAPGYEPVTKEITVSDGDAKELNFVLKKSNNSKDEEQQDEPNPEEDSKPETGSLFPTVNMGDTPGGGVMPTPSMDGEMPGGGDYGTVMNDVGMGSPTQATPYGVLSQGMTGPVTNPADSGGSLGLGANVGEGGPLNDAELDRFAMMSPYEAESRDNTKGFFHVTTDTHEPHAIFANGVGDSRDSTGNNDVIKKFDIGRPQQQRIVVSQENENSTDNSTCVREKTIPCRTLNFALRFVENDTLVYLESGRYSYNLTEHFSFNNNSFIGFEGDEKSSLVWIDCHLNGSLSFQNSDNIKFKGIALRGCGGKHNSTVGVAFKNHSHIPFLSALFFVYCKDVIIENCAVVQSPGIGANFYDVGGNVVISHSTFENNGPAKNPSSPQNIAIAGGGVYVEFTLTGGLYPYNRDHRQLAEFDSGSTYIFHNCSFKNNSAPSQSFTTYIDNPKGDDHFPFGRGGGLSVFVRGAAENNMLNVSHCKFEDNCALWGGGLFVEYHDETRNNTVHVVSCVLSHNTAHYAGGAIRSGSLAQSNTRPLVANQFIHVNCTFESNRAIFGGAVSHQAVLSFLKDPTGKAHHIRYIICQWINNKATMGSAIGLASPPSTNGLGDTSGRGPLLTYRVDLEDCTVSGNAIILSEDEKVIGQGTIYSYSVPVIFRGVVNIENNSNTAMVIENAVLRVFGNVTFRNNTGRQGGALGLYGTSVIMLMPGSRLTFSYNTASEQGGALYANDPGPPVMAFNTTELNTRACIIDYNDSGSVDNVTQWETKVFFVGNQVLTAGGGNSVFSSTLSGCRQAGEPRINDISLQWDNVMYYNDSATSHGPQIATDAIQINLNESEWHVSPSEEFTPLVELIDEKDNPVMGIINLTLVDGDVELGSTSNLFLIQSNHIHIDNLHIKGKEEKEFQVSVNTVAGRVVRKHSSKISLKRCPPGFEQRSHLKTCSCLKGEPGIANCTADAKNVFLRRGYWGGMVGDKKFVTYPCPQHHCNKYVSKNSTFKFDSGTICTVGRNGSSVLCGACNERCSVELGSEKCKPCSNTTLWLLLVFFILTTLLVLLVLRIEVNIFTTYLNTWLYSFQIILYLVQEGQSLDTFISFVIDLANWRLLSFFLLFVLARIARCRPSCYINRNVSRAFCTLLVLCYTNVTRISWDILHYVPLNGKWVLYDDGNIEFKDWKTHLPYTLLALAWILGFVLFLPLVLLFTPWFTRWIPFLQNFRLFFDTFQQCFRDEYSPVCPLRGLKRSLLEVSCVFIVVVCVYLRPYRIGKNEDYSWLNTLDAILLTNLCLVVTFSSNIVNDTTESIRDGLTATVNVLAYVPLVYLVILVGYRVWNYCCPKNFNGYEEIPENPSTTENIRPAQPI</sequence>
<evidence type="ECO:0000256" key="9">
    <source>
        <dbReference type="ARBA" id="ARBA00022723"/>
    </source>
</evidence>
<protein>
    <submittedName>
        <fullName evidence="20">Carboxypeptidase D</fullName>
    </submittedName>
</protein>
<evidence type="ECO:0000256" key="16">
    <source>
        <dbReference type="PROSITE-ProRule" id="PRU01379"/>
    </source>
</evidence>
<keyword evidence="18" id="KW-1133">Transmembrane helix</keyword>
<keyword evidence="11" id="KW-0378">Hydrolase</keyword>
<evidence type="ECO:0000256" key="5">
    <source>
        <dbReference type="ARBA" id="ARBA00005988"/>
    </source>
</evidence>
<dbReference type="InterPro" id="IPR011050">
    <property type="entry name" value="Pectin_lyase_fold/virulence"/>
</dbReference>
<evidence type="ECO:0000256" key="14">
    <source>
        <dbReference type="ARBA" id="ARBA00023180"/>
    </source>
</evidence>
<evidence type="ECO:0000256" key="11">
    <source>
        <dbReference type="ARBA" id="ARBA00022801"/>
    </source>
</evidence>
<dbReference type="NCBIfam" id="TIGR01376">
    <property type="entry name" value="POMP_repeat"/>
    <property type="match status" value="1"/>
</dbReference>
<comment type="similarity">
    <text evidence="5 16">Belongs to the peptidase M14 family.</text>
</comment>
<dbReference type="GO" id="GO:0008270">
    <property type="term" value="F:zinc ion binding"/>
    <property type="evidence" value="ECO:0007669"/>
    <property type="project" value="InterPro"/>
</dbReference>
<keyword evidence="13 18" id="KW-0472">Membrane</keyword>
<proteinExistence type="inferred from homology"/>
<keyword evidence="21" id="KW-1185">Reference proteome</keyword>
<dbReference type="InterPro" id="IPR012334">
    <property type="entry name" value="Pectin_lyas_fold"/>
</dbReference>
<dbReference type="EMBL" id="JARQWQ010000026">
    <property type="protein sequence ID" value="KAK2563280.1"/>
    <property type="molecule type" value="Genomic_DNA"/>
</dbReference>
<dbReference type="PROSITE" id="PS52035">
    <property type="entry name" value="PEPTIDASE_M14"/>
    <property type="match status" value="1"/>
</dbReference>
<evidence type="ECO:0000256" key="12">
    <source>
        <dbReference type="ARBA" id="ARBA00022833"/>
    </source>
</evidence>
<dbReference type="PROSITE" id="PS00132">
    <property type="entry name" value="CARBOXYPEPT_ZN_1"/>
    <property type="match status" value="1"/>
</dbReference>
<dbReference type="InterPro" id="IPR008969">
    <property type="entry name" value="CarboxyPept-like_regulatory"/>
</dbReference>
<keyword evidence="14" id="KW-0325">Glycoprotein</keyword>
<dbReference type="SUPFAM" id="SSF51126">
    <property type="entry name" value="Pectin lyase-like"/>
    <property type="match status" value="1"/>
</dbReference>
<feature type="transmembrane region" description="Helical" evidence="18">
    <location>
        <begin position="1483"/>
        <end position="1505"/>
    </location>
</feature>